<comment type="caution">
    <text evidence="1">The sequence shown here is derived from an EMBL/GenBank/DDBJ whole genome shotgun (WGS) entry which is preliminary data.</text>
</comment>
<dbReference type="Proteomes" id="UP001057452">
    <property type="component" value="Chromosome 12"/>
</dbReference>
<evidence type="ECO:0000313" key="1">
    <source>
        <dbReference type="EMBL" id="KAI4816569.1"/>
    </source>
</evidence>
<reference evidence="1" key="1">
    <citation type="submission" date="2022-05" db="EMBL/GenBank/DDBJ databases">
        <title>Chromosome-level genome of Chaenocephalus aceratus.</title>
        <authorList>
            <person name="Park H."/>
        </authorList>
    </citation>
    <scope>NUCLEOTIDE SEQUENCE</scope>
    <source>
        <strain evidence="1">KU_202001</strain>
    </source>
</reference>
<dbReference type="EMBL" id="CM043796">
    <property type="protein sequence ID" value="KAI4816569.1"/>
    <property type="molecule type" value="Genomic_DNA"/>
</dbReference>
<evidence type="ECO:0000313" key="2">
    <source>
        <dbReference type="Proteomes" id="UP001057452"/>
    </source>
</evidence>
<keyword evidence="2" id="KW-1185">Reference proteome</keyword>
<name>A0ACB9WS65_CHAAC</name>
<protein>
    <submittedName>
        <fullName evidence="1">Uncharacterized protein</fullName>
    </submittedName>
</protein>
<proteinExistence type="predicted"/>
<accession>A0ACB9WS65</accession>
<gene>
    <name evidence="1" type="ORF">KUCAC02_008892</name>
</gene>
<sequence>MIRGLSFTRRRSVRRRAVAAFIPSVQYFFTLRCSREQELKVHQARRSLEEALMADGLARATENTRELLEGNKA</sequence>
<organism evidence="1 2">
    <name type="scientific">Chaenocephalus aceratus</name>
    <name type="common">Blackfin icefish</name>
    <name type="synonym">Chaenichthys aceratus</name>
    <dbReference type="NCBI Taxonomy" id="36190"/>
    <lineage>
        <taxon>Eukaryota</taxon>
        <taxon>Metazoa</taxon>
        <taxon>Chordata</taxon>
        <taxon>Craniata</taxon>
        <taxon>Vertebrata</taxon>
        <taxon>Euteleostomi</taxon>
        <taxon>Actinopterygii</taxon>
        <taxon>Neopterygii</taxon>
        <taxon>Teleostei</taxon>
        <taxon>Neoteleostei</taxon>
        <taxon>Acanthomorphata</taxon>
        <taxon>Eupercaria</taxon>
        <taxon>Perciformes</taxon>
        <taxon>Notothenioidei</taxon>
        <taxon>Channichthyidae</taxon>
        <taxon>Chaenocephalus</taxon>
    </lineage>
</organism>